<proteinExistence type="predicted"/>
<name>A0A7J8EGT1_MOLMO</name>
<keyword evidence="2" id="KW-0812">Transmembrane</keyword>
<accession>A0A7J8EGT1</accession>
<sequence length="145" mass="15695">MGTVPLGRHRFDLRPADVRSEEVQVPLSVERAGGRGCRLSGQLLGDPCGDTEVQQPLALPGDGKAPHRQGHRSAHLGELQPGRTRPGPGEFRNTALGTSTPQASSPRPVGRLVEDFYTPWCRHSLSGARCRWACGTNKRLAPFPN</sequence>
<reference evidence="2 3" key="1">
    <citation type="journal article" date="2020" name="Nature">
        <title>Six reference-quality genomes reveal evolution of bat adaptations.</title>
        <authorList>
            <person name="Jebb D."/>
            <person name="Huang Z."/>
            <person name="Pippel M."/>
            <person name="Hughes G.M."/>
            <person name="Lavrichenko K."/>
            <person name="Devanna P."/>
            <person name="Winkler S."/>
            <person name="Jermiin L.S."/>
            <person name="Skirmuntt E.C."/>
            <person name="Katzourakis A."/>
            <person name="Burkitt-Gray L."/>
            <person name="Ray D.A."/>
            <person name="Sullivan K.A.M."/>
            <person name="Roscito J.G."/>
            <person name="Kirilenko B.M."/>
            <person name="Davalos L.M."/>
            <person name="Corthals A.P."/>
            <person name="Power M.L."/>
            <person name="Jones G."/>
            <person name="Ransome R.D."/>
            <person name="Dechmann D.K.N."/>
            <person name="Locatelli A.G."/>
            <person name="Puechmaille S.J."/>
            <person name="Fedrigo O."/>
            <person name="Jarvis E.D."/>
            <person name="Hiller M."/>
            <person name="Vernes S.C."/>
            <person name="Myers E.W."/>
            <person name="Teeling E.C."/>
        </authorList>
    </citation>
    <scope>NUCLEOTIDE SEQUENCE [LARGE SCALE GENOMIC DNA]</scope>
    <source>
        <strain evidence="2">MMolMol1</strain>
        <tissue evidence="2">Muscle</tissue>
    </source>
</reference>
<dbReference type="Proteomes" id="UP000550707">
    <property type="component" value="Unassembled WGS sequence"/>
</dbReference>
<organism evidence="2 3">
    <name type="scientific">Molossus molossus</name>
    <name type="common">Pallas' mastiff bat</name>
    <name type="synonym">Vespertilio molossus</name>
    <dbReference type="NCBI Taxonomy" id="27622"/>
    <lineage>
        <taxon>Eukaryota</taxon>
        <taxon>Metazoa</taxon>
        <taxon>Chordata</taxon>
        <taxon>Craniata</taxon>
        <taxon>Vertebrata</taxon>
        <taxon>Euteleostomi</taxon>
        <taxon>Mammalia</taxon>
        <taxon>Eutheria</taxon>
        <taxon>Laurasiatheria</taxon>
        <taxon>Chiroptera</taxon>
        <taxon>Yangochiroptera</taxon>
        <taxon>Molossidae</taxon>
        <taxon>Molossus</taxon>
    </lineage>
</organism>
<evidence type="ECO:0000313" key="2">
    <source>
        <dbReference type="EMBL" id="KAF6434643.1"/>
    </source>
</evidence>
<comment type="caution">
    <text evidence="2">The sequence shown here is derived from an EMBL/GenBank/DDBJ whole genome shotgun (WGS) entry which is preliminary data.</text>
</comment>
<evidence type="ECO:0000256" key="1">
    <source>
        <dbReference type="SAM" id="MobiDB-lite"/>
    </source>
</evidence>
<feature type="compositionally biased region" description="Polar residues" evidence="1">
    <location>
        <begin position="95"/>
        <end position="105"/>
    </location>
</feature>
<evidence type="ECO:0000313" key="3">
    <source>
        <dbReference type="Proteomes" id="UP000550707"/>
    </source>
</evidence>
<gene>
    <name evidence="2" type="ORF">HJG59_018301</name>
</gene>
<keyword evidence="3" id="KW-1185">Reference proteome</keyword>
<feature type="region of interest" description="Disordered" evidence="1">
    <location>
        <begin position="49"/>
        <end position="108"/>
    </location>
</feature>
<dbReference type="AlphaFoldDB" id="A0A7J8EGT1"/>
<protein>
    <submittedName>
        <fullName evidence="2">Transmembrane protein 141</fullName>
    </submittedName>
</protein>
<dbReference type="EMBL" id="JACASF010000014">
    <property type="protein sequence ID" value="KAF6434643.1"/>
    <property type="molecule type" value="Genomic_DNA"/>
</dbReference>
<keyword evidence="2" id="KW-0472">Membrane</keyword>